<dbReference type="Proteomes" id="UP001153069">
    <property type="component" value="Unassembled WGS sequence"/>
</dbReference>
<proteinExistence type="predicted"/>
<dbReference type="PANTHER" id="PTHR46220:SF2">
    <property type="entry name" value="ADP-RIBOSYLATION FACTOR GTPASE-ACTIVATING PROTEIN AGD11-RELATED"/>
    <property type="match status" value="1"/>
</dbReference>
<protein>
    <recommendedName>
        <fullName evidence="2">Arf-GAP domain-containing protein</fullName>
    </recommendedName>
</protein>
<dbReference type="SUPFAM" id="SSF57863">
    <property type="entry name" value="ArfGap/RecO-like zinc finger"/>
    <property type="match status" value="1"/>
</dbReference>
<comment type="caution">
    <text evidence="3">The sequence shown here is derived from an EMBL/GenBank/DDBJ whole genome shotgun (WGS) entry which is preliminary data.</text>
</comment>
<feature type="region of interest" description="Disordered" evidence="1">
    <location>
        <begin position="278"/>
        <end position="339"/>
    </location>
</feature>
<evidence type="ECO:0000256" key="1">
    <source>
        <dbReference type="SAM" id="MobiDB-lite"/>
    </source>
</evidence>
<dbReference type="PANTHER" id="PTHR46220">
    <property type="entry name" value="ADP-RIBOSYLATION FACTOR GTPASE-ACTIVATING PROTEIN AGD12"/>
    <property type="match status" value="1"/>
</dbReference>
<dbReference type="GO" id="GO:0005096">
    <property type="term" value="F:GTPase activator activity"/>
    <property type="evidence" value="ECO:0007669"/>
    <property type="project" value="InterPro"/>
</dbReference>
<dbReference type="InterPro" id="IPR037278">
    <property type="entry name" value="ARFGAP/RecO"/>
</dbReference>
<dbReference type="InterPro" id="IPR001164">
    <property type="entry name" value="ArfGAP_dom"/>
</dbReference>
<dbReference type="InterPro" id="IPR038508">
    <property type="entry name" value="ArfGAP_dom_sf"/>
</dbReference>
<evidence type="ECO:0000259" key="2">
    <source>
        <dbReference type="Pfam" id="PF01412"/>
    </source>
</evidence>
<feature type="domain" description="Arf-GAP" evidence="2">
    <location>
        <begin position="68"/>
        <end position="161"/>
    </location>
</feature>
<feature type="compositionally biased region" description="Polar residues" evidence="1">
    <location>
        <begin position="294"/>
        <end position="309"/>
    </location>
</feature>
<gene>
    <name evidence="3" type="ORF">SEMRO_292_G109700.1</name>
</gene>
<dbReference type="EMBL" id="CAICTM010000291">
    <property type="protein sequence ID" value="CAB9507091.1"/>
    <property type="molecule type" value="Genomic_DNA"/>
</dbReference>
<reference evidence="3" key="1">
    <citation type="submission" date="2020-06" db="EMBL/GenBank/DDBJ databases">
        <authorList>
            <consortium name="Plant Systems Biology data submission"/>
        </authorList>
    </citation>
    <scope>NUCLEOTIDE SEQUENCE</scope>
    <source>
        <strain evidence="3">D6</strain>
    </source>
</reference>
<keyword evidence="4" id="KW-1185">Reference proteome</keyword>
<dbReference type="InterPro" id="IPR044518">
    <property type="entry name" value="ARF_GAP_AGD11/12/13"/>
</dbReference>
<dbReference type="Pfam" id="PF01412">
    <property type="entry name" value="ArfGap"/>
    <property type="match status" value="1"/>
</dbReference>
<accession>A0A9N8DUK3</accession>
<evidence type="ECO:0000313" key="3">
    <source>
        <dbReference type="EMBL" id="CAB9507091.1"/>
    </source>
</evidence>
<name>A0A9N8DUK3_9STRA</name>
<evidence type="ECO:0000313" key="4">
    <source>
        <dbReference type="Proteomes" id="UP001153069"/>
    </source>
</evidence>
<dbReference type="Gene3D" id="1.10.220.150">
    <property type="entry name" value="Arf GTPase activating protein"/>
    <property type="match status" value="1"/>
</dbReference>
<organism evidence="3 4">
    <name type="scientific">Seminavis robusta</name>
    <dbReference type="NCBI Taxonomy" id="568900"/>
    <lineage>
        <taxon>Eukaryota</taxon>
        <taxon>Sar</taxon>
        <taxon>Stramenopiles</taxon>
        <taxon>Ochrophyta</taxon>
        <taxon>Bacillariophyta</taxon>
        <taxon>Bacillariophyceae</taxon>
        <taxon>Bacillariophycidae</taxon>
        <taxon>Naviculales</taxon>
        <taxon>Naviculaceae</taxon>
        <taxon>Seminavis</taxon>
    </lineage>
</organism>
<sequence length="339" mass="37401">MSGNFEHSHGEEIVDRLAKIEYANPNCADCPAHSPRWVSFLLDKRERQKDTSTSSHSNGTSVRVEGYLCVLLCDTCAIHHHRELGEKRCKIRCLECVHEWTHEELDIVSNCGNDFVNEYYEAKDPDEACRGKDVVAEDRDEECEWRAFFIKSKYKKCRYRDDEALQEALVTMDRLKEACARSRKTGGRSSWSTSVRSTEKSKSHYGTKQKRRFSCAASLVSRKMFSSQPRYSSSASRVTRVRGSMSAFSASLPDSGVDDVSDIIGAGGDLAPSVPTRCLSEAGDHAPSMPSRCISETASNFSSSRTSEGSSKDSTEPVVPMVGAGPTVMGSAPEHANAA</sequence>
<dbReference type="AlphaFoldDB" id="A0A9N8DUK3"/>
<dbReference type="GO" id="GO:0005543">
    <property type="term" value="F:phospholipid binding"/>
    <property type="evidence" value="ECO:0007669"/>
    <property type="project" value="InterPro"/>
</dbReference>